<keyword evidence="1" id="KW-0472">Membrane</keyword>
<evidence type="ECO:0000313" key="3">
    <source>
        <dbReference type="Proteomes" id="UP000008207"/>
    </source>
</evidence>
<protein>
    <submittedName>
        <fullName evidence="2">Uncharacterized protein</fullName>
    </submittedName>
</protein>
<sequence>MSCRHQFATPAAVQIAAAPSAVRKWRRWPRTLPRPSNDNPLPPGVAARLILVATIGMTVGTAATVVGWII</sequence>
<dbReference type="STRING" id="460265.Mnod_0846"/>
<dbReference type="HOGENOM" id="CLU_194512_0_0_5"/>
<proteinExistence type="predicted"/>
<reference evidence="2 3" key="1">
    <citation type="submission" date="2009-01" db="EMBL/GenBank/DDBJ databases">
        <title>Complete sequence of chromosome of Methylobacterium nodulans ORS 2060.</title>
        <authorList>
            <consortium name="US DOE Joint Genome Institute"/>
            <person name="Lucas S."/>
            <person name="Copeland A."/>
            <person name="Lapidus A."/>
            <person name="Glavina del Rio T."/>
            <person name="Dalin E."/>
            <person name="Tice H."/>
            <person name="Bruce D."/>
            <person name="Goodwin L."/>
            <person name="Pitluck S."/>
            <person name="Sims D."/>
            <person name="Brettin T."/>
            <person name="Detter J.C."/>
            <person name="Han C."/>
            <person name="Larimer F."/>
            <person name="Land M."/>
            <person name="Hauser L."/>
            <person name="Kyrpides N."/>
            <person name="Ivanova N."/>
            <person name="Marx C.J."/>
            <person name="Richardson P."/>
        </authorList>
    </citation>
    <scope>NUCLEOTIDE SEQUENCE [LARGE SCALE GENOMIC DNA]</scope>
    <source>
        <strain evidence="3">LMG 21967 / CNCM I-2342 / ORS 2060</strain>
    </source>
</reference>
<dbReference type="AlphaFoldDB" id="B8IGH4"/>
<evidence type="ECO:0000313" key="2">
    <source>
        <dbReference type="EMBL" id="ACL55874.1"/>
    </source>
</evidence>
<feature type="transmembrane region" description="Helical" evidence="1">
    <location>
        <begin position="47"/>
        <end position="69"/>
    </location>
</feature>
<dbReference type="EMBL" id="CP001349">
    <property type="protein sequence ID" value="ACL55874.1"/>
    <property type="molecule type" value="Genomic_DNA"/>
</dbReference>
<name>B8IGH4_METNO</name>
<evidence type="ECO:0000256" key="1">
    <source>
        <dbReference type="SAM" id="Phobius"/>
    </source>
</evidence>
<keyword evidence="3" id="KW-1185">Reference proteome</keyword>
<dbReference type="Proteomes" id="UP000008207">
    <property type="component" value="Chromosome"/>
</dbReference>
<gene>
    <name evidence="2" type="ordered locus">Mnod_0846</name>
</gene>
<organism evidence="2 3">
    <name type="scientific">Methylobacterium nodulans (strain LMG 21967 / CNCM I-2342 / ORS 2060)</name>
    <dbReference type="NCBI Taxonomy" id="460265"/>
    <lineage>
        <taxon>Bacteria</taxon>
        <taxon>Pseudomonadati</taxon>
        <taxon>Pseudomonadota</taxon>
        <taxon>Alphaproteobacteria</taxon>
        <taxon>Hyphomicrobiales</taxon>
        <taxon>Methylobacteriaceae</taxon>
        <taxon>Methylobacterium</taxon>
    </lineage>
</organism>
<keyword evidence="1" id="KW-1133">Transmembrane helix</keyword>
<keyword evidence="1" id="KW-0812">Transmembrane</keyword>
<dbReference type="KEGG" id="mno:Mnod_0846"/>
<accession>B8IGH4</accession>